<dbReference type="HOGENOM" id="CLU_1834115_0_0_11"/>
<name>B5HSD4_STRX2</name>
<sequence>MNPAVYSHHTTRHRATLRCHRHIASRHQTAHTGLLPGRLGCCTGRCNELAQIGNNLLTLIRTQSLQEHLPARLPYTLPVEALPFEVSLACHTGFRLIQPDQLSLVLLGVPPAQHPGSPLSNASPGIGARGLHDRYATCRR</sequence>
<evidence type="ECO:0000313" key="2">
    <source>
        <dbReference type="Proteomes" id="UP000002785"/>
    </source>
</evidence>
<gene>
    <name evidence="1" type="ORF">SSEG_02319</name>
</gene>
<reference evidence="1" key="1">
    <citation type="submission" date="2009-10" db="EMBL/GenBank/DDBJ databases">
        <title>The genome sequence of Streptomyces sviceus strain ATCC 29083.</title>
        <authorList>
            <consortium name="The Broad Institute Genome Sequencing Platform"/>
            <consortium name="Broad Institute Microbial Sequencing Center"/>
            <person name="Fischbach M."/>
            <person name="Godfrey P."/>
            <person name="Ward D."/>
            <person name="Young S."/>
            <person name="Zeng Q."/>
            <person name="Koehrsen M."/>
            <person name="Alvarado L."/>
            <person name="Berlin A.M."/>
            <person name="Bochicchio J."/>
            <person name="Borenstein D."/>
            <person name="Chapman S.B."/>
            <person name="Chen Z."/>
            <person name="Engels R."/>
            <person name="Freedman E."/>
            <person name="Gellesch M."/>
            <person name="Goldberg J."/>
            <person name="Griggs A."/>
            <person name="Gujja S."/>
            <person name="Heilman E.R."/>
            <person name="Heiman D.I."/>
            <person name="Hepburn T.A."/>
            <person name="Howarth C."/>
            <person name="Jen D."/>
            <person name="Larson L."/>
            <person name="Lewis B."/>
            <person name="Mehta T."/>
            <person name="Park D."/>
            <person name="Pearson M."/>
            <person name="Richards J."/>
            <person name="Roberts A."/>
            <person name="Saif S."/>
            <person name="Shea T.D."/>
            <person name="Shenoy N."/>
            <person name="Sisk P."/>
            <person name="Stolte C."/>
            <person name="Sykes S.N."/>
            <person name="Thomson T."/>
            <person name="Walk T."/>
            <person name="White J."/>
            <person name="Yandava C."/>
            <person name="Straight P."/>
            <person name="Clardy J."/>
            <person name="Hung D."/>
            <person name="Kolter R."/>
            <person name="Mekalanos J."/>
            <person name="Walker S."/>
            <person name="Walsh C.T."/>
            <person name="Wieland-Brown L.C."/>
            <person name="Haas B."/>
            <person name="Nusbaum C."/>
            <person name="Birren B."/>
        </authorList>
    </citation>
    <scope>NUCLEOTIDE SEQUENCE [LARGE SCALE GENOMIC DNA]</scope>
    <source>
        <strain evidence="1">ATCC 29083</strain>
    </source>
</reference>
<protein>
    <submittedName>
        <fullName evidence="1">Uncharacterized protein</fullName>
    </submittedName>
</protein>
<keyword evidence="2" id="KW-1185">Reference proteome</keyword>
<dbReference type="EMBL" id="CM000951">
    <property type="protein sequence ID" value="EDY55739.1"/>
    <property type="molecule type" value="Genomic_DNA"/>
</dbReference>
<dbReference type="eggNOG" id="ENOG5032745">
    <property type="taxonomic scope" value="Bacteria"/>
</dbReference>
<evidence type="ECO:0000313" key="1">
    <source>
        <dbReference type="EMBL" id="EDY55739.1"/>
    </source>
</evidence>
<proteinExistence type="predicted"/>
<dbReference type="Proteomes" id="UP000002785">
    <property type="component" value="Chromosome"/>
</dbReference>
<dbReference type="RefSeq" id="WP_007387241.1">
    <property type="nucleotide sequence ID" value="NZ_CM000951.1"/>
</dbReference>
<organism evidence="1 2">
    <name type="scientific">Streptomyces sviceus (strain ATCC 29083 / DSM 924 / JCM 4929 / NBRC 13980 / NCIMB 11184 / NRRL 5439 / UC 5370)</name>
    <dbReference type="NCBI Taxonomy" id="463191"/>
    <lineage>
        <taxon>Bacteria</taxon>
        <taxon>Bacillati</taxon>
        <taxon>Actinomycetota</taxon>
        <taxon>Actinomycetes</taxon>
        <taxon>Kitasatosporales</taxon>
        <taxon>Streptomycetaceae</taxon>
        <taxon>Streptomyces</taxon>
    </lineage>
</organism>
<accession>B5HSD4</accession>
<dbReference type="AlphaFoldDB" id="B5HSD4"/>